<keyword evidence="2" id="KW-1185">Reference proteome</keyword>
<dbReference type="InterPro" id="IPR005502">
    <property type="entry name" value="Ribosyl_crysJ1"/>
</dbReference>
<dbReference type="SUPFAM" id="SSF101478">
    <property type="entry name" value="ADP-ribosylglycohydrolase"/>
    <property type="match status" value="1"/>
</dbReference>
<name>A0A9X5I6P0_9CYAN</name>
<dbReference type="Proteomes" id="UP000031532">
    <property type="component" value="Unassembled WGS sequence"/>
</dbReference>
<evidence type="ECO:0000313" key="1">
    <source>
        <dbReference type="EMBL" id="NHC37260.1"/>
    </source>
</evidence>
<dbReference type="Pfam" id="PF03747">
    <property type="entry name" value="ADP_ribosyl_GH"/>
    <property type="match status" value="1"/>
</dbReference>
<organism evidence="1 2">
    <name type="scientific">Scytonema millei VB511283</name>
    <dbReference type="NCBI Taxonomy" id="1245923"/>
    <lineage>
        <taxon>Bacteria</taxon>
        <taxon>Bacillati</taxon>
        <taxon>Cyanobacteriota</taxon>
        <taxon>Cyanophyceae</taxon>
        <taxon>Nostocales</taxon>
        <taxon>Scytonemataceae</taxon>
        <taxon>Scytonema</taxon>
    </lineage>
</organism>
<dbReference type="RefSeq" id="WP_039716162.1">
    <property type="nucleotide sequence ID" value="NZ_JTJC03000007.1"/>
</dbReference>
<dbReference type="InterPro" id="IPR036705">
    <property type="entry name" value="Ribosyl_crysJ1_sf"/>
</dbReference>
<dbReference type="Gene3D" id="1.10.4080.10">
    <property type="entry name" value="ADP-ribosylation/Crystallin J1"/>
    <property type="match status" value="1"/>
</dbReference>
<protein>
    <submittedName>
        <fullName evidence="1">ADP-ribosylglycohydrolase family protein</fullName>
    </submittedName>
</protein>
<sequence>MSYSIHSRFRGTMLGMAVGEVANHPKLKAKLLSEKAIDNSSQSGLLDSVLQGIKTLIALGRFDYEAWHKSMTKELTGNSNASPLTTLPISVFFHENELKLRQNLQLALVAIDRDEPESRDGTLAIGQAIAIALQAKSNPIEIISQAIAFVGASPTATAAQLSQVKKLLDERAGLERAIAQLGQPHELSSQIALAFFCYLSTPADFRLTVQRAAISDRSGVTSAIAGALSGAYNGVASIPVTQALAIGVTNQAEVLRLCDVLVAVWSGVYQQSDRATTNNQIVAIAAPKIVRRR</sequence>
<accession>A0A9X5I6P0</accession>
<proteinExistence type="predicted"/>
<dbReference type="EMBL" id="JTJC03000007">
    <property type="protein sequence ID" value="NHC37260.1"/>
    <property type="molecule type" value="Genomic_DNA"/>
</dbReference>
<gene>
    <name evidence="1" type="ORF">QH73_0021910</name>
</gene>
<comment type="caution">
    <text evidence="1">The sequence shown here is derived from an EMBL/GenBank/DDBJ whole genome shotgun (WGS) entry which is preliminary data.</text>
</comment>
<evidence type="ECO:0000313" key="2">
    <source>
        <dbReference type="Proteomes" id="UP000031532"/>
    </source>
</evidence>
<reference evidence="1 2" key="1">
    <citation type="journal article" date="2015" name="Genome Announc.">
        <title>Draft Genome Sequence of the Terrestrial Cyanobacterium Scytonema millei VB511283, Isolated from Eastern India.</title>
        <authorList>
            <person name="Sen D."/>
            <person name="Chandrababunaidu M.M."/>
            <person name="Singh D."/>
            <person name="Sanghi N."/>
            <person name="Ghorai A."/>
            <person name="Mishra G.P."/>
            <person name="Madduluri M."/>
            <person name="Adhikary S.P."/>
            <person name="Tripathy S."/>
        </authorList>
    </citation>
    <scope>NUCLEOTIDE SEQUENCE [LARGE SCALE GENOMIC DNA]</scope>
    <source>
        <strain evidence="1 2">VB511283</strain>
    </source>
</reference>
<dbReference type="AlphaFoldDB" id="A0A9X5I6P0"/>
<dbReference type="OrthoDB" id="574287at2"/>